<reference evidence="1 2" key="1">
    <citation type="journal article" date="2019" name="PLoS ONE">
        <title>Comparative genome analysis indicates high evolutionary potential of pathogenicity genes in Colletotrichum tanaceti.</title>
        <authorList>
            <person name="Lelwala R.V."/>
            <person name="Korhonen P.K."/>
            <person name="Young N.D."/>
            <person name="Scott J.B."/>
            <person name="Ades P.A."/>
            <person name="Gasser R.B."/>
            <person name="Taylor P.W.J."/>
        </authorList>
    </citation>
    <scope>NUCLEOTIDE SEQUENCE [LARGE SCALE GENOMIC DNA]</scope>
    <source>
        <strain evidence="1">BRIP57314</strain>
    </source>
</reference>
<comment type="caution">
    <text evidence="1">The sequence shown here is derived from an EMBL/GenBank/DDBJ whole genome shotgun (WGS) entry which is preliminary data.</text>
</comment>
<evidence type="ECO:0000313" key="2">
    <source>
        <dbReference type="Proteomes" id="UP000310108"/>
    </source>
</evidence>
<keyword evidence="2" id="KW-1185">Reference proteome</keyword>
<accession>A0A4U6XSX9</accession>
<name>A0A4U6XSX9_9PEZI</name>
<gene>
    <name evidence="1" type="ORF">CTA1_11617</name>
</gene>
<sequence length="87" mass="9627">MPNCPSRPFLAAPVLCTYAITLHLRNCPALGTLGPVWSGPRREKRWRSSMSVVVNPKYLARLRVTWLKSHAPKICHGASPRATFGSS</sequence>
<dbReference type="EMBL" id="PJEX01000015">
    <property type="protein sequence ID" value="TKW59037.1"/>
    <property type="molecule type" value="Genomic_DNA"/>
</dbReference>
<organism evidence="1 2">
    <name type="scientific">Colletotrichum tanaceti</name>
    <dbReference type="NCBI Taxonomy" id="1306861"/>
    <lineage>
        <taxon>Eukaryota</taxon>
        <taxon>Fungi</taxon>
        <taxon>Dikarya</taxon>
        <taxon>Ascomycota</taxon>
        <taxon>Pezizomycotina</taxon>
        <taxon>Sordariomycetes</taxon>
        <taxon>Hypocreomycetidae</taxon>
        <taxon>Glomerellales</taxon>
        <taxon>Glomerellaceae</taxon>
        <taxon>Colletotrichum</taxon>
        <taxon>Colletotrichum destructivum species complex</taxon>
    </lineage>
</organism>
<evidence type="ECO:0000313" key="1">
    <source>
        <dbReference type="EMBL" id="TKW59037.1"/>
    </source>
</evidence>
<dbReference type="AlphaFoldDB" id="A0A4U6XSX9"/>
<protein>
    <submittedName>
        <fullName evidence="1">Uncharacterized protein</fullName>
    </submittedName>
</protein>
<proteinExistence type="predicted"/>
<dbReference type="Proteomes" id="UP000310108">
    <property type="component" value="Unassembled WGS sequence"/>
</dbReference>